<name>A0A0H2RX28_9AGAM</name>
<dbReference type="EMBL" id="KQ085917">
    <property type="protein sequence ID" value="KLO16394.1"/>
    <property type="molecule type" value="Genomic_DNA"/>
</dbReference>
<evidence type="ECO:0000256" key="1">
    <source>
        <dbReference type="SAM" id="MobiDB-lite"/>
    </source>
</evidence>
<proteinExistence type="predicted"/>
<feature type="region of interest" description="Disordered" evidence="1">
    <location>
        <begin position="1"/>
        <end position="31"/>
    </location>
</feature>
<dbReference type="AlphaFoldDB" id="A0A0H2RX28"/>
<sequence>MTVPMSHMENTQANPERREVPDRGSAPQTSVLSTLSTLDRPFDAFDARWKTRIYIAYTGNRSIGPRTVESRNFRLLWGKFFSASSVRHRRSFRRCDIARAREDGRMVVMRYGEGLSGRPSTSGLWLYAVSVCLSDLVLKEILCGIQWNFKRSSLAGAMPG</sequence>
<accession>A0A0H2RX28</accession>
<keyword evidence="3" id="KW-1185">Reference proteome</keyword>
<reference evidence="2 3" key="1">
    <citation type="submission" date="2015-04" db="EMBL/GenBank/DDBJ databases">
        <title>Complete genome sequence of Schizopora paradoxa KUC8140, a cosmopolitan wood degrader in East Asia.</title>
        <authorList>
            <consortium name="DOE Joint Genome Institute"/>
            <person name="Min B."/>
            <person name="Park H."/>
            <person name="Jang Y."/>
            <person name="Kim J.-J."/>
            <person name="Kim K.H."/>
            <person name="Pangilinan J."/>
            <person name="Lipzen A."/>
            <person name="Riley R."/>
            <person name="Grigoriev I.V."/>
            <person name="Spatafora J.W."/>
            <person name="Choi I.-G."/>
        </authorList>
    </citation>
    <scope>NUCLEOTIDE SEQUENCE [LARGE SCALE GENOMIC DNA]</scope>
    <source>
        <strain evidence="2 3">KUC8140</strain>
    </source>
</reference>
<dbReference type="InParanoid" id="A0A0H2RX28"/>
<protein>
    <submittedName>
        <fullName evidence="2">Uncharacterized protein</fullName>
    </submittedName>
</protein>
<organism evidence="2 3">
    <name type="scientific">Schizopora paradoxa</name>
    <dbReference type="NCBI Taxonomy" id="27342"/>
    <lineage>
        <taxon>Eukaryota</taxon>
        <taxon>Fungi</taxon>
        <taxon>Dikarya</taxon>
        <taxon>Basidiomycota</taxon>
        <taxon>Agaricomycotina</taxon>
        <taxon>Agaricomycetes</taxon>
        <taxon>Hymenochaetales</taxon>
        <taxon>Schizoporaceae</taxon>
        <taxon>Schizopora</taxon>
    </lineage>
</organism>
<evidence type="ECO:0000313" key="3">
    <source>
        <dbReference type="Proteomes" id="UP000053477"/>
    </source>
</evidence>
<gene>
    <name evidence="2" type="ORF">SCHPADRAFT_219091</name>
</gene>
<dbReference type="Proteomes" id="UP000053477">
    <property type="component" value="Unassembled WGS sequence"/>
</dbReference>
<evidence type="ECO:0000313" key="2">
    <source>
        <dbReference type="EMBL" id="KLO16394.1"/>
    </source>
</evidence>